<accession>A0A515CSR5</accession>
<sequence length="79" mass="9244">MGSLKINGRQIFLLTENDRYPSPTINSPPMFALREDEEGKFWVYFLHKGRWPLISETPFATQGGAVEAAMEFDYYKFYK</sequence>
<name>A0A515CSR5_SERLI</name>
<dbReference type="EMBL" id="CP033893">
    <property type="protein sequence ID" value="QDL31191.1"/>
    <property type="molecule type" value="Genomic_DNA"/>
</dbReference>
<dbReference type="AlphaFoldDB" id="A0A515CSR5"/>
<reference evidence="1 3" key="1">
    <citation type="submission" date="2018-11" db="EMBL/GenBank/DDBJ databases">
        <title>The first complete genome of Serratia liquefaciens isolated from metalophyte plant revel distinctness adaptive mechanisms in an extreme habitat.</title>
        <authorList>
            <person name="Caneschi W.L."/>
            <person name="Sanchez A.B."/>
            <person name="Felestrino E.B."/>
            <person name="Assis R.A.B."/>
            <person name="Lemes C.G.C."/>
            <person name="Cordeiro I.F."/>
            <person name="Fonseca N.P."/>
            <person name="Villa M."/>
            <person name="Vieira I.T."/>
            <person name="Moraes L.A."/>
            <person name="Kamino L.H.Y."/>
            <person name="do Carmo F."/>
            <person name="Garcia C.M."/>
            <person name="Almeida N.F."/>
            <person name="Silva R.S."/>
            <person name="Ferro J.A."/>
            <person name="Ferro M.I.T."/>
            <person name="Varani A.M."/>
            <person name="Ferreira R.M."/>
            <person name="dos Santos V.L."/>
            <person name="Silva U.C."/>
            <person name="Setubal J.C."/>
            <person name="Moreira L.M."/>
        </authorList>
    </citation>
    <scope>NUCLEOTIDE SEQUENCE [LARGE SCALE GENOMIC DNA]</scope>
    <source>
        <strain evidence="1 3">FG3</strain>
    </source>
</reference>
<organism evidence="1 3">
    <name type="scientific">Serratia liquefaciens</name>
    <dbReference type="NCBI Taxonomy" id="614"/>
    <lineage>
        <taxon>Bacteria</taxon>
        <taxon>Pseudomonadati</taxon>
        <taxon>Pseudomonadota</taxon>
        <taxon>Gammaproteobacteria</taxon>
        <taxon>Enterobacterales</taxon>
        <taxon>Yersiniaceae</taxon>
        <taxon>Serratia</taxon>
    </lineage>
</organism>
<evidence type="ECO:0000313" key="2">
    <source>
        <dbReference type="EMBL" id="QDL33967.1"/>
    </source>
</evidence>
<evidence type="ECO:0000313" key="1">
    <source>
        <dbReference type="EMBL" id="QDL31191.1"/>
    </source>
</evidence>
<dbReference type="Proteomes" id="UP000317572">
    <property type="component" value="Chromosome"/>
</dbReference>
<dbReference type="EMBL" id="CP033893">
    <property type="protein sequence ID" value="QDL33967.1"/>
    <property type="molecule type" value="Genomic_DNA"/>
</dbReference>
<gene>
    <name evidence="1" type="ORF">EGO53_05070</name>
    <name evidence="2" type="ORF">EGO53_20160</name>
</gene>
<evidence type="ECO:0000313" key="3">
    <source>
        <dbReference type="Proteomes" id="UP000317572"/>
    </source>
</evidence>
<proteinExistence type="predicted"/>
<protein>
    <submittedName>
        <fullName evidence="1">Uncharacterized protein</fullName>
    </submittedName>
</protein>